<accession>A0A0M0JE49</accession>
<dbReference type="InterPro" id="IPR001478">
    <property type="entry name" value="PDZ"/>
</dbReference>
<dbReference type="Pfam" id="PF00595">
    <property type="entry name" value="PDZ"/>
    <property type="match status" value="1"/>
</dbReference>
<feature type="region of interest" description="Disordered" evidence="1">
    <location>
        <begin position="98"/>
        <end position="126"/>
    </location>
</feature>
<reference evidence="4" key="1">
    <citation type="journal article" date="2015" name="PLoS Genet.">
        <title>Genome Sequence and Transcriptome Analyses of Chrysochromulina tobin: Metabolic Tools for Enhanced Algal Fitness in the Prominent Order Prymnesiales (Haptophyceae).</title>
        <authorList>
            <person name="Hovde B.T."/>
            <person name="Deodato C.R."/>
            <person name="Hunsperger H.M."/>
            <person name="Ryken S.A."/>
            <person name="Yost W."/>
            <person name="Jha R.K."/>
            <person name="Patterson J."/>
            <person name="Monnat R.J. Jr."/>
            <person name="Barlow S.B."/>
            <person name="Starkenburg S.R."/>
            <person name="Cattolico R.A."/>
        </authorList>
    </citation>
    <scope>NUCLEOTIDE SEQUENCE</scope>
    <source>
        <strain evidence="4">CCMP291</strain>
    </source>
</reference>
<gene>
    <name evidence="3" type="ORF">Ctob_004149</name>
</gene>
<feature type="region of interest" description="Disordered" evidence="1">
    <location>
        <begin position="262"/>
        <end position="282"/>
    </location>
</feature>
<dbReference type="Proteomes" id="UP000037460">
    <property type="component" value="Unassembled WGS sequence"/>
</dbReference>
<comment type="caution">
    <text evidence="3">The sequence shown here is derived from an EMBL/GenBank/DDBJ whole genome shotgun (WGS) entry which is preliminary data.</text>
</comment>
<keyword evidence="4" id="KW-1185">Reference proteome</keyword>
<evidence type="ECO:0000313" key="3">
    <source>
        <dbReference type="EMBL" id="KOO24879.1"/>
    </source>
</evidence>
<dbReference type="SMART" id="SM00228">
    <property type="entry name" value="PDZ"/>
    <property type="match status" value="1"/>
</dbReference>
<dbReference type="EMBL" id="JWZX01003043">
    <property type="protein sequence ID" value="KOO24879.1"/>
    <property type="molecule type" value="Genomic_DNA"/>
</dbReference>
<evidence type="ECO:0000259" key="2">
    <source>
        <dbReference type="PROSITE" id="PS50106"/>
    </source>
</evidence>
<dbReference type="SUPFAM" id="SSF50156">
    <property type="entry name" value="PDZ domain-like"/>
    <property type="match status" value="1"/>
</dbReference>
<feature type="compositionally biased region" description="Acidic residues" evidence="1">
    <location>
        <begin position="109"/>
        <end position="126"/>
    </location>
</feature>
<feature type="compositionally biased region" description="Polar residues" evidence="1">
    <location>
        <begin position="98"/>
        <end position="108"/>
    </location>
</feature>
<protein>
    <recommendedName>
        <fullName evidence="2">PDZ domain-containing protein</fullName>
    </recommendedName>
</protein>
<proteinExistence type="predicted"/>
<evidence type="ECO:0000313" key="4">
    <source>
        <dbReference type="Proteomes" id="UP000037460"/>
    </source>
</evidence>
<name>A0A0M0JE49_9EUKA</name>
<dbReference type="InterPro" id="IPR036034">
    <property type="entry name" value="PDZ_sf"/>
</dbReference>
<dbReference type="Gene3D" id="2.30.42.10">
    <property type="match status" value="1"/>
</dbReference>
<dbReference type="AlphaFoldDB" id="A0A0M0JE49"/>
<evidence type="ECO:0000256" key="1">
    <source>
        <dbReference type="SAM" id="MobiDB-lite"/>
    </source>
</evidence>
<dbReference type="CDD" id="cd00136">
    <property type="entry name" value="PDZ_canonical"/>
    <property type="match status" value="1"/>
</dbReference>
<feature type="domain" description="PDZ" evidence="2">
    <location>
        <begin position="8"/>
        <end position="88"/>
    </location>
</feature>
<sequence length="379" mass="42064">MAPSSIWDITVFKHTRDDRLGISLETGDKENVVVVKALAPGGRAEICGILAGDEVLSIGGTPYASALEAARALRESDGSVNVRVERRSGLSLSACNLSNRSGPTYSETNSDEVGDSDEYSDEHSDEDIVGQWEEYLDWMIVRIMEREDELRECQEETADALVQSMLAIREPEPPSDADMEDPEAMQLYMEAMAVYAQQQRNRLTELDGAQEAIDENRDASAALLLCTTRRQELEVLLGRVHTLTEQDAERIEEIWQELSGGLEDEEADVQEQGEEQGDDADESLILEATKLALGSRSCPRSHAQLHVPEPSSALERLREHSKHVRLNQRLQRARSGKMGAKPSAVTLASDDEVGCQIHPEAEKKKLQRSYSFGRRTKAS</sequence>
<dbReference type="PROSITE" id="PS50106">
    <property type="entry name" value="PDZ"/>
    <property type="match status" value="1"/>
</dbReference>
<organism evidence="3 4">
    <name type="scientific">Chrysochromulina tobinii</name>
    <dbReference type="NCBI Taxonomy" id="1460289"/>
    <lineage>
        <taxon>Eukaryota</taxon>
        <taxon>Haptista</taxon>
        <taxon>Haptophyta</taxon>
        <taxon>Prymnesiophyceae</taxon>
        <taxon>Prymnesiales</taxon>
        <taxon>Chrysochromulinaceae</taxon>
        <taxon>Chrysochromulina</taxon>
    </lineage>
</organism>